<evidence type="ECO:0000313" key="9">
    <source>
        <dbReference type="Proteomes" id="UP000487649"/>
    </source>
</evidence>
<comment type="caution">
    <text evidence="8">The sequence shown here is derived from an EMBL/GenBank/DDBJ whole genome shotgun (WGS) entry which is preliminary data.</text>
</comment>
<proteinExistence type="inferred from homology"/>
<dbReference type="Pfam" id="PF00528">
    <property type="entry name" value="BPD_transp_1"/>
    <property type="match status" value="1"/>
</dbReference>
<dbReference type="CDD" id="cd06261">
    <property type="entry name" value="TM_PBP2"/>
    <property type="match status" value="1"/>
</dbReference>
<feature type="transmembrane region" description="Helical" evidence="7">
    <location>
        <begin position="85"/>
        <end position="104"/>
    </location>
</feature>
<evidence type="ECO:0000256" key="3">
    <source>
        <dbReference type="ARBA" id="ARBA00022475"/>
    </source>
</evidence>
<keyword evidence="6 7" id="KW-0472">Membrane</keyword>
<dbReference type="InterPro" id="IPR000515">
    <property type="entry name" value="MetI-like"/>
</dbReference>
<organism evidence="8 9">
    <name type="scientific">Turicibacter sanguinis</name>
    <dbReference type="NCBI Taxonomy" id="154288"/>
    <lineage>
        <taxon>Bacteria</taxon>
        <taxon>Bacillati</taxon>
        <taxon>Bacillota</taxon>
        <taxon>Erysipelotrichia</taxon>
        <taxon>Erysipelotrichales</taxon>
        <taxon>Turicibacteraceae</taxon>
        <taxon>Turicibacter</taxon>
    </lineage>
</organism>
<evidence type="ECO:0000313" key="8">
    <source>
        <dbReference type="EMBL" id="MTK21550.1"/>
    </source>
</evidence>
<reference evidence="8 9" key="1">
    <citation type="journal article" date="2019" name="Nat. Med.">
        <title>A library of human gut bacterial isolates paired with longitudinal multiomics data enables mechanistic microbiome research.</title>
        <authorList>
            <person name="Poyet M."/>
            <person name="Groussin M."/>
            <person name="Gibbons S.M."/>
            <person name="Avila-Pacheco J."/>
            <person name="Jiang X."/>
            <person name="Kearney S.M."/>
            <person name="Perrotta A.R."/>
            <person name="Berdy B."/>
            <person name="Zhao S."/>
            <person name="Lieberman T.D."/>
            <person name="Swanson P.K."/>
            <person name="Smith M."/>
            <person name="Roesemann S."/>
            <person name="Alexander J.E."/>
            <person name="Rich S.A."/>
            <person name="Livny J."/>
            <person name="Vlamakis H."/>
            <person name="Clish C."/>
            <person name="Bullock K."/>
            <person name="Deik A."/>
            <person name="Scott J."/>
            <person name="Pierce K.A."/>
            <person name="Xavier R.J."/>
            <person name="Alm E.J."/>
        </authorList>
    </citation>
    <scope>NUCLEOTIDE SEQUENCE [LARGE SCALE GENOMIC DNA]</scope>
    <source>
        <strain evidence="8 9">BIOML-A198</strain>
    </source>
</reference>
<dbReference type="GO" id="GO:0005886">
    <property type="term" value="C:plasma membrane"/>
    <property type="evidence" value="ECO:0007669"/>
    <property type="project" value="UniProtKB-SubCell"/>
</dbReference>
<dbReference type="Proteomes" id="UP000487649">
    <property type="component" value="Unassembled WGS sequence"/>
</dbReference>
<feature type="transmembrane region" description="Helical" evidence="7">
    <location>
        <begin position="116"/>
        <end position="136"/>
    </location>
</feature>
<dbReference type="Gene3D" id="1.10.3720.10">
    <property type="entry name" value="MetI-like"/>
    <property type="match status" value="1"/>
</dbReference>
<feature type="transmembrane region" description="Helical" evidence="7">
    <location>
        <begin position="206"/>
        <end position="228"/>
    </location>
</feature>
<feature type="transmembrane region" description="Helical" evidence="7">
    <location>
        <begin position="234"/>
        <end position="257"/>
    </location>
</feature>
<evidence type="ECO:0000256" key="7">
    <source>
        <dbReference type="RuleBase" id="RU363032"/>
    </source>
</evidence>
<dbReference type="PROSITE" id="PS50928">
    <property type="entry name" value="ABC_TM1"/>
    <property type="match status" value="1"/>
</dbReference>
<keyword evidence="4 7" id="KW-0812">Transmembrane</keyword>
<evidence type="ECO:0000256" key="2">
    <source>
        <dbReference type="ARBA" id="ARBA00022448"/>
    </source>
</evidence>
<dbReference type="PANTHER" id="PTHR30151:SF19">
    <property type="entry name" value="ABC TRANSPORTER PERMEASE"/>
    <property type="match status" value="1"/>
</dbReference>
<name>A0A173SGZ9_9FIRM</name>
<comment type="subcellular location">
    <subcellularLocation>
        <location evidence="1 7">Cell membrane</location>
        <topology evidence="1 7">Multi-pass membrane protein</topology>
    </subcellularLocation>
</comment>
<dbReference type="EMBL" id="WMQE01000018">
    <property type="protein sequence ID" value="MTK21550.1"/>
    <property type="molecule type" value="Genomic_DNA"/>
</dbReference>
<protein>
    <submittedName>
        <fullName evidence="8">ABC transporter permease subunit</fullName>
    </submittedName>
</protein>
<feature type="transmembrane region" description="Helical" evidence="7">
    <location>
        <begin position="142"/>
        <end position="162"/>
    </location>
</feature>
<evidence type="ECO:0000256" key="6">
    <source>
        <dbReference type="ARBA" id="ARBA00023136"/>
    </source>
</evidence>
<gene>
    <name evidence="8" type="ORF">GMA92_08965</name>
</gene>
<evidence type="ECO:0000256" key="4">
    <source>
        <dbReference type="ARBA" id="ARBA00022692"/>
    </source>
</evidence>
<sequence length="272" mass="30322">MKKQINGTPGYQKYLKDRKKEAFNIHFLQIFLLVAFLIFWEVGAQLGFIDDFLFSKPSAVWNILVKYVSNGEIFKHLGISLYETIVGLIIGTCSGLFIAICLWWSEKLAKIFDPFLVVLNALPKTALAPILIVWVGTGVKGIVVISIITSIAVTILSAYNYFSTVDEDKIKLMKSFGASKFQILTKLVLPSNTSNMINLLKINIGMVWVGVIVGEFIASRAGLGYLIVYGGQVFNLSLVMMGILVLAICTLLMYQLLGYYEKKLKKRQGANK</sequence>
<dbReference type="GeneID" id="60058642"/>
<dbReference type="OrthoDB" id="9804353at2"/>
<comment type="similarity">
    <text evidence="7">Belongs to the binding-protein-dependent transport system permease family.</text>
</comment>
<feature type="transmembrane region" description="Helical" evidence="7">
    <location>
        <begin position="21"/>
        <end position="40"/>
    </location>
</feature>
<dbReference type="AlphaFoldDB" id="A0A173SGZ9"/>
<evidence type="ECO:0000256" key="5">
    <source>
        <dbReference type="ARBA" id="ARBA00022989"/>
    </source>
</evidence>
<dbReference type="SUPFAM" id="SSF161098">
    <property type="entry name" value="MetI-like"/>
    <property type="match status" value="1"/>
</dbReference>
<keyword evidence="2 7" id="KW-0813">Transport</keyword>
<evidence type="ECO:0000256" key="1">
    <source>
        <dbReference type="ARBA" id="ARBA00004651"/>
    </source>
</evidence>
<keyword evidence="5 7" id="KW-1133">Transmembrane helix</keyword>
<dbReference type="GO" id="GO:0055085">
    <property type="term" value="P:transmembrane transport"/>
    <property type="evidence" value="ECO:0007669"/>
    <property type="project" value="InterPro"/>
</dbReference>
<keyword evidence="3" id="KW-1003">Cell membrane</keyword>
<dbReference type="RefSeq" id="WP_006785209.1">
    <property type="nucleotide sequence ID" value="NZ_CP053187.1"/>
</dbReference>
<dbReference type="PANTHER" id="PTHR30151">
    <property type="entry name" value="ALKANE SULFONATE ABC TRANSPORTER-RELATED, MEMBRANE SUBUNIT"/>
    <property type="match status" value="1"/>
</dbReference>
<accession>A0A173SGZ9</accession>
<dbReference type="InterPro" id="IPR035906">
    <property type="entry name" value="MetI-like_sf"/>
</dbReference>